<feature type="repeat" description="PPR" evidence="2">
    <location>
        <begin position="269"/>
        <end position="303"/>
    </location>
</feature>
<keyword evidence="5" id="KW-1185">Reference proteome</keyword>
<dbReference type="InterPro" id="IPR002885">
    <property type="entry name" value="PPR_rpt"/>
</dbReference>
<dbReference type="Pfam" id="PF01535">
    <property type="entry name" value="PPR"/>
    <property type="match status" value="2"/>
</dbReference>
<evidence type="ECO:0000256" key="1">
    <source>
        <dbReference type="ARBA" id="ARBA00022737"/>
    </source>
</evidence>
<accession>A0A0G4J4K9</accession>
<dbReference type="InterPro" id="IPR011990">
    <property type="entry name" value="TPR-like_helical_dom_sf"/>
</dbReference>
<dbReference type="EMBL" id="CDSF01000128">
    <property type="protein sequence ID" value="CEP02447.1"/>
    <property type="molecule type" value="Genomic_DNA"/>
</dbReference>
<dbReference type="AlphaFoldDB" id="A0A0G4J4K9"/>
<organism evidence="4 5">
    <name type="scientific">Plasmodiophora brassicae</name>
    <name type="common">Clubroot disease agent</name>
    <dbReference type="NCBI Taxonomy" id="37360"/>
    <lineage>
        <taxon>Eukaryota</taxon>
        <taxon>Sar</taxon>
        <taxon>Rhizaria</taxon>
        <taxon>Endomyxa</taxon>
        <taxon>Phytomyxea</taxon>
        <taxon>Plasmodiophorida</taxon>
        <taxon>Plasmodiophoridae</taxon>
        <taxon>Plasmodiophora</taxon>
    </lineage>
</organism>
<evidence type="ECO:0000313" key="5">
    <source>
        <dbReference type="Proteomes" id="UP000039324"/>
    </source>
</evidence>
<evidence type="ECO:0008006" key="6">
    <source>
        <dbReference type="Google" id="ProtNLM"/>
    </source>
</evidence>
<dbReference type="Proteomes" id="UP000039324">
    <property type="component" value="Unassembled WGS sequence"/>
</dbReference>
<name>A0A0G4J4K9_PLABS</name>
<feature type="region of interest" description="Disordered" evidence="3">
    <location>
        <begin position="665"/>
        <end position="713"/>
    </location>
</feature>
<dbReference type="OrthoDB" id="5588846at2759"/>
<feature type="compositionally biased region" description="Low complexity" evidence="3">
    <location>
        <begin position="704"/>
        <end position="713"/>
    </location>
</feature>
<proteinExistence type="predicted"/>
<evidence type="ECO:0000256" key="3">
    <source>
        <dbReference type="SAM" id="MobiDB-lite"/>
    </source>
</evidence>
<dbReference type="Gene3D" id="1.25.40.10">
    <property type="entry name" value="Tetratricopeptide repeat domain"/>
    <property type="match status" value="1"/>
</dbReference>
<evidence type="ECO:0000313" key="4">
    <source>
        <dbReference type="EMBL" id="CEP02447.1"/>
    </source>
</evidence>
<dbReference type="PROSITE" id="PS51375">
    <property type="entry name" value="PPR"/>
    <property type="match status" value="1"/>
</dbReference>
<sequence length="713" mass="79818">MQRLRPVASEALSPTTLSALFSRRPRSVLGELEWVEFRYAGLVRLLAPPDQFSIVQSAHQALLRRAVLSRHLPAVAHSYLGRYPLDVHVLNAALLWATKHPTTVRAAKASDPPSDPHRRHRPENIRTIPALDKRVDRMKRSEVWSPRTISVQDLPESEARTISQGKYGIHIESSDDFMTTSLRAAEEICMGLVDLLPSVRCDDLTYTTAIKMASRWASPEVCHQLLNQATERGFTMPMMMWGFLMTSYGRAGRVEDAGRIFSKFESEDCPEIYKAMMSALGEVGDIDGIWNLYLRMKVKEIVPTILVYETVLHFLTKHGRLDNIVTVLQDMREVHRTHPVGPLLVEIVNALGLTHIGESYQLLNLTANDKDQWMLVATTLACVKARSGAAGSVNVILDLIKERGLSLNMQDASFLMSAYAQGGQYARARQMLDEYGEALAANQSSKLRTISNKAVADLIVSAPTCADVIDCLQRVLQLRLLLQSGTIAIVLRQVRQLGTPDELCECERMLMSSPLWPADLYPGMILSLIEANDMVGVMRFLSGPVTSLNLDDRGHCVLRRVRYRLLVATAAIERDRRLRFDLHSFMLFQARIVLLPKNFTVFLDDCIELRQWDMFDLVVEAIWDQRVACPPADLFALRDTIIASGRQPSAEFDGLSQIWNQRGRSRGFIPDEDDELDESGRSLNDDRDEIAPGPLGGIRESASDADASGSEPS</sequence>
<keyword evidence="1" id="KW-0677">Repeat</keyword>
<dbReference type="PANTHER" id="PTHR47447">
    <property type="entry name" value="OS03G0856100 PROTEIN"/>
    <property type="match status" value="1"/>
</dbReference>
<dbReference type="STRING" id="37360.A0A0G4J4K9"/>
<gene>
    <name evidence="4" type="ORF">PBRA_009031</name>
</gene>
<dbReference type="PANTHER" id="PTHR47447:SF23">
    <property type="entry name" value="PENTACOTRIPEPTIDE-REPEAT REGION OF PRORP DOMAIN-CONTAINING PROTEIN"/>
    <property type="match status" value="1"/>
</dbReference>
<dbReference type="NCBIfam" id="TIGR00756">
    <property type="entry name" value="PPR"/>
    <property type="match status" value="1"/>
</dbReference>
<protein>
    <recommendedName>
        <fullName evidence="6">Pentacotripeptide-repeat region of PRORP domain-containing protein</fullName>
    </recommendedName>
</protein>
<feature type="region of interest" description="Disordered" evidence="3">
    <location>
        <begin position="105"/>
        <end position="126"/>
    </location>
</feature>
<reference evidence="4 5" key="1">
    <citation type="submission" date="2015-02" db="EMBL/GenBank/DDBJ databases">
        <authorList>
            <person name="Chooi Y.-H."/>
        </authorList>
    </citation>
    <scope>NUCLEOTIDE SEQUENCE [LARGE SCALE GENOMIC DNA]</scope>
    <source>
        <strain evidence="4">E3</strain>
    </source>
</reference>
<evidence type="ECO:0000256" key="2">
    <source>
        <dbReference type="PROSITE-ProRule" id="PRU00708"/>
    </source>
</evidence>